<dbReference type="Proteomes" id="UP000773850">
    <property type="component" value="Unassembled WGS sequence"/>
</dbReference>
<evidence type="ECO:0000313" key="4">
    <source>
        <dbReference type="Proteomes" id="UP000773850"/>
    </source>
</evidence>
<dbReference type="Proteomes" id="UP000075424">
    <property type="component" value="Unassembled WGS sequence"/>
</dbReference>
<dbReference type="PATRIC" id="fig|1422.18.peg.1194"/>
<dbReference type="EMBL" id="LQYV01000126">
    <property type="protein sequence ID" value="KYD22289.1"/>
    <property type="molecule type" value="Genomic_DNA"/>
</dbReference>
<dbReference type="EMBL" id="LUCS01000003">
    <property type="protein sequence ID" value="KAF6512682.1"/>
    <property type="molecule type" value="Genomic_DNA"/>
</dbReference>
<comment type="caution">
    <text evidence="2">The sequence shown here is derived from an EMBL/GenBank/DDBJ whole genome shotgun (WGS) entry which is preliminary data.</text>
</comment>
<evidence type="ECO:0000313" key="2">
    <source>
        <dbReference type="EMBL" id="KYD22289.1"/>
    </source>
</evidence>
<evidence type="ECO:0000313" key="3">
    <source>
        <dbReference type="Proteomes" id="UP000075424"/>
    </source>
</evidence>
<evidence type="ECO:0000313" key="1">
    <source>
        <dbReference type="EMBL" id="KAF6512682.1"/>
    </source>
</evidence>
<proteinExistence type="predicted"/>
<dbReference type="AlphaFoldDB" id="A0A150MDE2"/>
<keyword evidence="4" id="KW-1185">Reference proteome</keyword>
<gene>
    <name evidence="2" type="ORF">B4109_3218</name>
    <name evidence="1" type="ORF">GS8_161</name>
</gene>
<reference evidence="1 4" key="2">
    <citation type="submission" date="2016-03" db="EMBL/GenBank/DDBJ databases">
        <title>Spore heat resistance.</title>
        <authorList>
            <person name="Boekhorst J."/>
            <person name="Berendsen E.M."/>
            <person name="Wells-Bennik M.H."/>
            <person name="Kuipers O.P."/>
        </authorList>
    </citation>
    <scope>NUCLEOTIDE SEQUENCE [LARGE SCALE GENOMIC DNA]</scope>
    <source>
        <strain evidence="1 4">GS8</strain>
    </source>
</reference>
<protein>
    <submittedName>
        <fullName evidence="2">Uncharacterized protein</fullName>
    </submittedName>
</protein>
<organism evidence="2 3">
    <name type="scientific">Geobacillus stearothermophilus</name>
    <name type="common">Bacillus stearothermophilus</name>
    <dbReference type="NCBI Taxonomy" id="1422"/>
    <lineage>
        <taxon>Bacteria</taxon>
        <taxon>Bacillati</taxon>
        <taxon>Bacillota</taxon>
        <taxon>Bacilli</taxon>
        <taxon>Bacillales</taxon>
        <taxon>Anoxybacillaceae</taxon>
        <taxon>Geobacillus</taxon>
    </lineage>
</organism>
<sequence length="47" mass="5614">MHQWMNSRPKRPVKNNHFLLLLLFIAERGSGFQQVSQLENNAFRIVF</sequence>
<accession>A0A150MDE2</accession>
<name>A0A150MDE2_GEOSE</name>
<dbReference type="GeneID" id="89612802"/>
<reference evidence="2 3" key="1">
    <citation type="submission" date="2016-01" db="EMBL/GenBank/DDBJ databases">
        <title>Draft Genome Sequences of Seven Thermophilic Sporeformers Isolated from Foods.</title>
        <authorList>
            <person name="Berendsen E.M."/>
            <person name="Wells-Bennik M.H."/>
            <person name="Krawcyk A.O."/>
            <person name="De Jong A."/>
            <person name="Holsappel S."/>
            <person name="Eijlander R.T."/>
            <person name="Kuipers O.P."/>
        </authorList>
    </citation>
    <scope>NUCLEOTIDE SEQUENCE [LARGE SCALE GENOMIC DNA]</scope>
    <source>
        <strain evidence="2 3">B4109</strain>
    </source>
</reference>
<dbReference type="RefSeq" id="WP_155734064.1">
    <property type="nucleotide sequence ID" value="NZ_JAKLOQ020000095.1"/>
</dbReference>